<evidence type="ECO:0000256" key="1">
    <source>
        <dbReference type="ARBA" id="ARBA00004167"/>
    </source>
</evidence>
<protein>
    <recommendedName>
        <fullName evidence="6">Late embryogenesis abundant protein LEA-2 subgroup domain-containing protein</fullName>
    </recommendedName>
</protein>
<keyword evidence="2 5" id="KW-0812">Transmembrane</keyword>
<evidence type="ECO:0000313" key="7">
    <source>
        <dbReference type="EMBL" id="KAK7371206.1"/>
    </source>
</evidence>
<dbReference type="GO" id="GO:0009506">
    <property type="term" value="C:plasmodesma"/>
    <property type="evidence" value="ECO:0007669"/>
    <property type="project" value="TreeGrafter"/>
</dbReference>
<evidence type="ECO:0000256" key="2">
    <source>
        <dbReference type="ARBA" id="ARBA00022692"/>
    </source>
</evidence>
<dbReference type="GO" id="GO:0005886">
    <property type="term" value="C:plasma membrane"/>
    <property type="evidence" value="ECO:0007669"/>
    <property type="project" value="TreeGrafter"/>
</dbReference>
<comment type="subcellular location">
    <subcellularLocation>
        <location evidence="1">Membrane</location>
        <topology evidence="1">Single-pass membrane protein</topology>
    </subcellularLocation>
</comment>
<feature type="transmembrane region" description="Helical" evidence="5">
    <location>
        <begin position="18"/>
        <end position="40"/>
    </location>
</feature>
<keyword evidence="4 5" id="KW-0472">Membrane</keyword>
<organism evidence="7 8">
    <name type="scientific">Psophocarpus tetragonolobus</name>
    <name type="common">Winged bean</name>
    <name type="synonym">Dolichos tetragonolobus</name>
    <dbReference type="NCBI Taxonomy" id="3891"/>
    <lineage>
        <taxon>Eukaryota</taxon>
        <taxon>Viridiplantae</taxon>
        <taxon>Streptophyta</taxon>
        <taxon>Embryophyta</taxon>
        <taxon>Tracheophyta</taxon>
        <taxon>Spermatophyta</taxon>
        <taxon>Magnoliopsida</taxon>
        <taxon>eudicotyledons</taxon>
        <taxon>Gunneridae</taxon>
        <taxon>Pentapetalae</taxon>
        <taxon>rosids</taxon>
        <taxon>fabids</taxon>
        <taxon>Fabales</taxon>
        <taxon>Fabaceae</taxon>
        <taxon>Papilionoideae</taxon>
        <taxon>50 kb inversion clade</taxon>
        <taxon>NPAAA clade</taxon>
        <taxon>indigoferoid/millettioid clade</taxon>
        <taxon>Phaseoleae</taxon>
        <taxon>Psophocarpus</taxon>
    </lineage>
</organism>
<dbReference type="InterPro" id="IPR004864">
    <property type="entry name" value="LEA_2"/>
</dbReference>
<dbReference type="GO" id="GO:0098542">
    <property type="term" value="P:defense response to other organism"/>
    <property type="evidence" value="ECO:0007669"/>
    <property type="project" value="InterPro"/>
</dbReference>
<comment type="caution">
    <text evidence="7">The sequence shown here is derived from an EMBL/GenBank/DDBJ whole genome shotgun (WGS) entry which is preliminary data.</text>
</comment>
<feature type="domain" description="Late embryogenesis abundant protein LEA-2 subgroup" evidence="6">
    <location>
        <begin position="76"/>
        <end position="176"/>
    </location>
</feature>
<reference evidence="7 8" key="1">
    <citation type="submission" date="2024-01" db="EMBL/GenBank/DDBJ databases">
        <title>The genomes of 5 underutilized Papilionoideae crops provide insights into root nodulation and disease resistanc.</title>
        <authorList>
            <person name="Jiang F."/>
        </authorList>
    </citation>
    <scope>NUCLEOTIDE SEQUENCE [LARGE SCALE GENOMIC DNA]</scope>
    <source>
        <strain evidence="7">DUOXIRENSHENG_FW03</strain>
        <tissue evidence="7">Leaves</tissue>
    </source>
</reference>
<evidence type="ECO:0000259" key="6">
    <source>
        <dbReference type="Pfam" id="PF03168"/>
    </source>
</evidence>
<dbReference type="PANTHER" id="PTHR31415">
    <property type="entry name" value="OS05G0367900 PROTEIN"/>
    <property type="match status" value="1"/>
</dbReference>
<dbReference type="Pfam" id="PF03168">
    <property type="entry name" value="LEA_2"/>
    <property type="match status" value="1"/>
</dbReference>
<keyword evidence="3 5" id="KW-1133">Transmembrane helix</keyword>
<proteinExistence type="predicted"/>
<dbReference type="EMBL" id="JAYMYS010000121">
    <property type="protein sequence ID" value="KAK7371206.1"/>
    <property type="molecule type" value="Genomic_DNA"/>
</dbReference>
<keyword evidence="8" id="KW-1185">Reference proteome</keyword>
<evidence type="ECO:0000256" key="3">
    <source>
        <dbReference type="ARBA" id="ARBA00022989"/>
    </source>
</evidence>
<evidence type="ECO:0000256" key="4">
    <source>
        <dbReference type="ARBA" id="ARBA00023136"/>
    </source>
</evidence>
<dbReference type="InterPro" id="IPR044839">
    <property type="entry name" value="NDR1-like"/>
</dbReference>
<accession>A0AAN9NDZ5</accession>
<evidence type="ECO:0000313" key="8">
    <source>
        <dbReference type="Proteomes" id="UP001386955"/>
    </source>
</evidence>
<gene>
    <name evidence="7" type="ORF">VNO78_36774</name>
</gene>
<evidence type="ECO:0000256" key="5">
    <source>
        <dbReference type="SAM" id="Phobius"/>
    </source>
</evidence>
<dbReference type="AlphaFoldDB" id="A0AAN9NDZ5"/>
<name>A0AAN9NDZ5_PSOTE</name>
<dbReference type="Proteomes" id="UP001386955">
    <property type="component" value="Unassembled WGS sequence"/>
</dbReference>
<sequence length="202" mass="22850">MKECGKHEEERRKVVRRVLWGMVGFILVVLMVILLIWIILRPRKPRFILEDATVYGLKLSSSTQTMNMTMQVTVMALNPNKRIGIYYTKLDAYASYRGQQVSMATALPPTYQGHRETTVWSPFLYGAAVPVSPLTLQILQQDKVSGGLLLNVKVNGRLKWKVGTWLSALYHLNVNCPAYIKLPASPPAVLNLQLFHPCILDV</sequence>
<dbReference type="PANTHER" id="PTHR31415:SF180">
    <property type="entry name" value="PROTEIN, PUTATIVE-RELATED"/>
    <property type="match status" value="1"/>
</dbReference>